<name>A0A2T9ZDC0_9FUNG</name>
<dbReference type="EMBL" id="MBFS01000394">
    <property type="protein sequence ID" value="PVV02598.1"/>
    <property type="molecule type" value="Genomic_DNA"/>
</dbReference>
<dbReference type="AlphaFoldDB" id="A0A2T9ZDC0"/>
<keyword evidence="2" id="KW-1185">Reference proteome</keyword>
<organism evidence="1 2">
    <name type="scientific">Smittium megazygosporum</name>
    <dbReference type="NCBI Taxonomy" id="133381"/>
    <lineage>
        <taxon>Eukaryota</taxon>
        <taxon>Fungi</taxon>
        <taxon>Fungi incertae sedis</taxon>
        <taxon>Zoopagomycota</taxon>
        <taxon>Kickxellomycotina</taxon>
        <taxon>Harpellomycetes</taxon>
        <taxon>Harpellales</taxon>
        <taxon>Legeriomycetaceae</taxon>
        <taxon>Smittium</taxon>
    </lineage>
</organism>
<protein>
    <submittedName>
        <fullName evidence="1">Uncharacterized protein</fullName>
    </submittedName>
</protein>
<accession>A0A2T9ZDC0</accession>
<proteinExistence type="predicted"/>
<dbReference type="Proteomes" id="UP000245609">
    <property type="component" value="Unassembled WGS sequence"/>
</dbReference>
<reference evidence="1 2" key="1">
    <citation type="journal article" date="2018" name="MBio">
        <title>Comparative Genomics Reveals the Core Gene Toolbox for the Fungus-Insect Symbiosis.</title>
        <authorList>
            <person name="Wang Y."/>
            <person name="Stata M."/>
            <person name="Wang W."/>
            <person name="Stajich J.E."/>
            <person name="White M.M."/>
            <person name="Moncalvo J.M."/>
        </authorList>
    </citation>
    <scope>NUCLEOTIDE SEQUENCE [LARGE SCALE GENOMIC DNA]</scope>
    <source>
        <strain evidence="1 2">SC-DP-2</strain>
    </source>
</reference>
<evidence type="ECO:0000313" key="2">
    <source>
        <dbReference type="Proteomes" id="UP000245609"/>
    </source>
</evidence>
<evidence type="ECO:0000313" key="1">
    <source>
        <dbReference type="EMBL" id="PVV02598.1"/>
    </source>
</evidence>
<comment type="caution">
    <text evidence="1">The sequence shown here is derived from an EMBL/GenBank/DDBJ whole genome shotgun (WGS) entry which is preliminary data.</text>
</comment>
<sequence length="260" mass="29009">MSEDIQEIKSQISEVTSLLARLLQEKEKNIIQDPYITSKIQVQELGAYPRLLEAIHTIGEDHPAPIFDTTPPFEEIKFGTLLFADIDSNKIIFANNFRILLLEADTMLTQAQMETIHNILKFPVKGIRLNPSDSSPLFGKEAECGENNSVEEAAHTQEEAMLIPKQAIAEVSKNLRGSSGMGDNTGSRTTSDYSKIRDDNLFKRNFTISSCKQNKEISVVNLKDNIGSVRIGKLGVVEEPSEDMEWPRIPTGDVRAGNIY</sequence>
<gene>
    <name evidence="1" type="ORF">BB560_002945</name>
</gene>
<dbReference type="OrthoDB" id="5655624at2759"/>